<gene>
    <name evidence="2" type="ORF">OEG84_02970</name>
</gene>
<proteinExistence type="predicted"/>
<feature type="region of interest" description="Disordered" evidence="1">
    <location>
        <begin position="73"/>
        <end position="93"/>
    </location>
</feature>
<dbReference type="RefSeq" id="WP_267652352.1">
    <property type="nucleotide sequence ID" value="NZ_JAOVZR010000001.1"/>
</dbReference>
<keyword evidence="3" id="KW-1185">Reference proteome</keyword>
<evidence type="ECO:0000313" key="2">
    <source>
        <dbReference type="EMBL" id="MCY0146703.1"/>
    </source>
</evidence>
<reference evidence="2" key="1">
    <citation type="submission" date="2022-10" db="EMBL/GenBank/DDBJ databases">
        <title>Hoeflea sp. G2-23, isolated from marine algae.</title>
        <authorList>
            <person name="Kristyanto S."/>
            <person name="Kim J.M."/>
            <person name="Jeon C.O."/>
        </authorList>
    </citation>
    <scope>NUCLEOTIDE SEQUENCE</scope>
    <source>
        <strain evidence="2">G2-23</strain>
    </source>
</reference>
<comment type="caution">
    <text evidence="2">The sequence shown here is derived from an EMBL/GenBank/DDBJ whole genome shotgun (WGS) entry which is preliminary data.</text>
</comment>
<protein>
    <submittedName>
        <fullName evidence="2">Uncharacterized protein</fullName>
    </submittedName>
</protein>
<evidence type="ECO:0000256" key="1">
    <source>
        <dbReference type="SAM" id="MobiDB-lite"/>
    </source>
</evidence>
<sequence>MQTALILMTILGCDDTATQCHYVEMLDRRWATIQTCDAEAGNRLKDYSNLDYPVVVAVCQSADDTGLAELAADEGGEPAAEPVAATDGVPVPPADVPEPVIAATSPEITMTEPALAATPETTEQAVDAPLAAAEPHPGLTARVLQRVQDVLPETASVKSLITEPVHFVTGSYSWVAQRFDK</sequence>
<dbReference type="EMBL" id="JAOVZR010000001">
    <property type="protein sequence ID" value="MCY0146703.1"/>
    <property type="molecule type" value="Genomic_DNA"/>
</dbReference>
<organism evidence="2 3">
    <name type="scientific">Hoeflea algicola</name>
    <dbReference type="NCBI Taxonomy" id="2983763"/>
    <lineage>
        <taxon>Bacteria</taxon>
        <taxon>Pseudomonadati</taxon>
        <taxon>Pseudomonadota</taxon>
        <taxon>Alphaproteobacteria</taxon>
        <taxon>Hyphomicrobiales</taxon>
        <taxon>Rhizobiaceae</taxon>
        <taxon>Hoeflea</taxon>
    </lineage>
</organism>
<accession>A0ABT3Z4X0</accession>
<feature type="compositionally biased region" description="Low complexity" evidence="1">
    <location>
        <begin position="77"/>
        <end position="89"/>
    </location>
</feature>
<name>A0ABT3Z4X0_9HYPH</name>
<dbReference type="Proteomes" id="UP001073227">
    <property type="component" value="Unassembled WGS sequence"/>
</dbReference>
<evidence type="ECO:0000313" key="3">
    <source>
        <dbReference type="Proteomes" id="UP001073227"/>
    </source>
</evidence>